<reference evidence="1 2" key="1">
    <citation type="journal article" date="2018" name="Sci. Data">
        <title>The draft genome sequence of cork oak.</title>
        <authorList>
            <person name="Ramos A.M."/>
            <person name="Usie A."/>
            <person name="Barbosa P."/>
            <person name="Barros P.M."/>
            <person name="Capote T."/>
            <person name="Chaves I."/>
            <person name="Simoes F."/>
            <person name="Abreu I."/>
            <person name="Carrasquinho I."/>
            <person name="Faro C."/>
            <person name="Guimaraes J.B."/>
            <person name="Mendonca D."/>
            <person name="Nobrega F."/>
            <person name="Rodrigues L."/>
            <person name="Saibo N.J.M."/>
            <person name="Varela M.C."/>
            <person name="Egas C."/>
            <person name="Matos J."/>
            <person name="Miguel C.M."/>
            <person name="Oliveira M.M."/>
            <person name="Ricardo C.P."/>
            <person name="Goncalves S."/>
        </authorList>
    </citation>
    <scope>NUCLEOTIDE SEQUENCE [LARGE SCALE GENOMIC DNA]</scope>
    <source>
        <strain evidence="2">cv. HL8</strain>
    </source>
</reference>
<dbReference type="Proteomes" id="UP000237347">
    <property type="component" value="Unassembled WGS sequence"/>
</dbReference>
<organism evidence="1 2">
    <name type="scientific">Quercus suber</name>
    <name type="common">Cork oak</name>
    <dbReference type="NCBI Taxonomy" id="58331"/>
    <lineage>
        <taxon>Eukaryota</taxon>
        <taxon>Viridiplantae</taxon>
        <taxon>Streptophyta</taxon>
        <taxon>Embryophyta</taxon>
        <taxon>Tracheophyta</taxon>
        <taxon>Spermatophyta</taxon>
        <taxon>Magnoliopsida</taxon>
        <taxon>eudicotyledons</taxon>
        <taxon>Gunneridae</taxon>
        <taxon>Pentapetalae</taxon>
        <taxon>rosids</taxon>
        <taxon>fabids</taxon>
        <taxon>Fagales</taxon>
        <taxon>Fagaceae</taxon>
        <taxon>Quercus</taxon>
    </lineage>
</organism>
<dbReference type="EMBL" id="PKMF04000395">
    <property type="protein sequence ID" value="KAK7834037.1"/>
    <property type="molecule type" value="Genomic_DNA"/>
</dbReference>
<protein>
    <submittedName>
        <fullName evidence="1">Uncharacterized protein</fullName>
    </submittedName>
</protein>
<name>A0AAW0K500_QUESU</name>
<dbReference type="AlphaFoldDB" id="A0AAW0K500"/>
<keyword evidence="2" id="KW-1185">Reference proteome</keyword>
<proteinExistence type="predicted"/>
<evidence type="ECO:0000313" key="1">
    <source>
        <dbReference type="EMBL" id="KAK7834037.1"/>
    </source>
</evidence>
<sequence length="117" mass="12810">MEAITSKWANLKLSKREGSEVDLAVPGVDQGLVLAGKFCTKWRVNLEAIGRALRSVWRTKRDFEVSDMGENGVLLIHGLPTLSQTREVGWHIGGSLGKVEKVDAGDKGFSLGCFLRI</sequence>
<gene>
    <name evidence="1" type="ORF">CFP56_025120</name>
</gene>
<accession>A0AAW0K500</accession>
<comment type="caution">
    <text evidence="1">The sequence shown here is derived from an EMBL/GenBank/DDBJ whole genome shotgun (WGS) entry which is preliminary data.</text>
</comment>
<evidence type="ECO:0000313" key="2">
    <source>
        <dbReference type="Proteomes" id="UP000237347"/>
    </source>
</evidence>